<reference evidence="3" key="1">
    <citation type="submission" date="2022-11" db="UniProtKB">
        <authorList>
            <consortium name="WormBaseParasite"/>
        </authorList>
    </citation>
    <scope>IDENTIFICATION</scope>
</reference>
<protein>
    <submittedName>
        <fullName evidence="3">Uncharacterized protein</fullName>
    </submittedName>
</protein>
<accession>A0A915NQP3</accession>
<name>A0A915NQP3_9BILA</name>
<dbReference type="AlphaFoldDB" id="A0A915NQP3"/>
<dbReference type="WBParaSite" id="scf7180000421026.g6146">
    <property type="protein sequence ID" value="scf7180000421026.g6146"/>
    <property type="gene ID" value="scf7180000421026.g6146"/>
</dbReference>
<feature type="region of interest" description="Disordered" evidence="1">
    <location>
        <begin position="1"/>
        <end position="23"/>
    </location>
</feature>
<feature type="region of interest" description="Disordered" evidence="1">
    <location>
        <begin position="45"/>
        <end position="109"/>
    </location>
</feature>
<feature type="compositionally biased region" description="Acidic residues" evidence="1">
    <location>
        <begin position="57"/>
        <end position="75"/>
    </location>
</feature>
<feature type="region of interest" description="Disordered" evidence="1">
    <location>
        <begin position="126"/>
        <end position="154"/>
    </location>
</feature>
<sequence>MNSDNYNIQSTSKSNEYYGPSSSEILNDREEKLLKTLGYHNRHRIKLKQKEEKGREVEEDEESPKMEEEENGDEESNSRLNYIPKGGWPMRTRTWPDGRRLGSDGLKNWQKLRPKITQQEDIIKEKTKQTKTTKTLKISSSSPSTASTKITQKTTEMPLQRFTVDPGIKPGLHFTFGNQI</sequence>
<keyword evidence="2" id="KW-1185">Reference proteome</keyword>
<feature type="compositionally biased region" description="Low complexity" evidence="1">
    <location>
        <begin position="130"/>
        <end position="151"/>
    </location>
</feature>
<evidence type="ECO:0000256" key="1">
    <source>
        <dbReference type="SAM" id="MobiDB-lite"/>
    </source>
</evidence>
<organism evidence="2 3">
    <name type="scientific">Meloidogyne floridensis</name>
    <dbReference type="NCBI Taxonomy" id="298350"/>
    <lineage>
        <taxon>Eukaryota</taxon>
        <taxon>Metazoa</taxon>
        <taxon>Ecdysozoa</taxon>
        <taxon>Nematoda</taxon>
        <taxon>Chromadorea</taxon>
        <taxon>Rhabditida</taxon>
        <taxon>Tylenchina</taxon>
        <taxon>Tylenchomorpha</taxon>
        <taxon>Tylenchoidea</taxon>
        <taxon>Meloidogynidae</taxon>
        <taxon>Meloidogyninae</taxon>
        <taxon>Meloidogyne</taxon>
    </lineage>
</organism>
<evidence type="ECO:0000313" key="3">
    <source>
        <dbReference type="WBParaSite" id="scf7180000421026.g6146"/>
    </source>
</evidence>
<dbReference type="Proteomes" id="UP000887560">
    <property type="component" value="Unplaced"/>
</dbReference>
<proteinExistence type="predicted"/>
<evidence type="ECO:0000313" key="2">
    <source>
        <dbReference type="Proteomes" id="UP000887560"/>
    </source>
</evidence>